<evidence type="ECO:0000313" key="2">
    <source>
        <dbReference type="EMBL" id="MBB6690786.1"/>
    </source>
</evidence>
<dbReference type="AlphaFoldDB" id="A0A841TR65"/>
<dbReference type="Pfam" id="PF04397">
    <property type="entry name" value="LytTR"/>
    <property type="match status" value="1"/>
</dbReference>
<reference evidence="2 3" key="1">
    <citation type="submission" date="2020-08" db="EMBL/GenBank/DDBJ databases">
        <title>Cohnella phylogeny.</title>
        <authorList>
            <person name="Dunlap C."/>
        </authorList>
    </citation>
    <scope>NUCLEOTIDE SEQUENCE [LARGE SCALE GENOMIC DNA]</scope>
    <source>
        <strain evidence="2 3">DSM 25239</strain>
    </source>
</reference>
<dbReference type="RefSeq" id="WP_185134789.1">
    <property type="nucleotide sequence ID" value="NZ_JACJVR010000018.1"/>
</dbReference>
<keyword evidence="2" id="KW-0238">DNA-binding</keyword>
<sequence length="116" mass="13168">MPFKLIGVRLDQRVGEASDFVEFRIGEVNYINVIRPKGKSHHIPIYHTSHGSYAPLLTLRDLSTALLPRGFEQMDGSILVNSARVKDKTMTDQGMIIIFDDDTTINVALRSRKRKK</sequence>
<name>A0A841TR65_9BACL</name>
<accession>A0A841TR65</accession>
<feature type="domain" description="HTH LytTR-type" evidence="1">
    <location>
        <begin position="29"/>
        <end position="113"/>
    </location>
</feature>
<dbReference type="Proteomes" id="UP000553776">
    <property type="component" value="Unassembled WGS sequence"/>
</dbReference>
<evidence type="ECO:0000313" key="3">
    <source>
        <dbReference type="Proteomes" id="UP000553776"/>
    </source>
</evidence>
<dbReference type="EMBL" id="JACJVR010000018">
    <property type="protein sequence ID" value="MBB6690786.1"/>
    <property type="molecule type" value="Genomic_DNA"/>
</dbReference>
<comment type="caution">
    <text evidence="2">The sequence shown here is derived from an EMBL/GenBank/DDBJ whole genome shotgun (WGS) entry which is preliminary data.</text>
</comment>
<dbReference type="InterPro" id="IPR007492">
    <property type="entry name" value="LytTR_DNA-bd_dom"/>
</dbReference>
<evidence type="ECO:0000259" key="1">
    <source>
        <dbReference type="Pfam" id="PF04397"/>
    </source>
</evidence>
<gene>
    <name evidence="2" type="ORF">H7B90_05155</name>
</gene>
<protein>
    <submittedName>
        <fullName evidence="2">LytTR family transcriptional regulator DNA-binding domain-containing protein</fullName>
    </submittedName>
</protein>
<proteinExistence type="predicted"/>
<organism evidence="2 3">
    <name type="scientific">Cohnella xylanilytica</name>
    <dbReference type="NCBI Taxonomy" id="557555"/>
    <lineage>
        <taxon>Bacteria</taxon>
        <taxon>Bacillati</taxon>
        <taxon>Bacillota</taxon>
        <taxon>Bacilli</taxon>
        <taxon>Bacillales</taxon>
        <taxon>Paenibacillaceae</taxon>
        <taxon>Cohnella</taxon>
    </lineage>
</organism>
<dbReference type="GO" id="GO:0003677">
    <property type="term" value="F:DNA binding"/>
    <property type="evidence" value="ECO:0007669"/>
    <property type="project" value="UniProtKB-KW"/>
</dbReference>
<dbReference type="Gene3D" id="2.40.50.1020">
    <property type="entry name" value="LytTr DNA-binding domain"/>
    <property type="match status" value="1"/>
</dbReference>
<keyword evidence="3" id="KW-1185">Reference proteome</keyword>